<accession>A0A9X1QSM0</accession>
<dbReference type="InterPro" id="IPR041098">
    <property type="entry name" value="Rv2175c_C"/>
</dbReference>
<dbReference type="AlphaFoldDB" id="A0A9X1QSM0"/>
<keyword evidence="4" id="KW-1185">Reference proteome</keyword>
<dbReference type="Proteomes" id="UP001139336">
    <property type="component" value="Unassembled WGS sequence"/>
</dbReference>
<organism evidence="3 4">
    <name type="scientific">Corynebacterium uropygiale</name>
    <dbReference type="NCBI Taxonomy" id="1775911"/>
    <lineage>
        <taxon>Bacteria</taxon>
        <taxon>Bacillati</taxon>
        <taxon>Actinomycetota</taxon>
        <taxon>Actinomycetes</taxon>
        <taxon>Mycobacteriales</taxon>
        <taxon>Corynebacteriaceae</taxon>
        <taxon>Corynebacterium</taxon>
    </lineage>
</organism>
<sequence length="124" mass="13799">MSERREIRVNASLLPDGEPLLDFPTIAERLDVPVTHVVNLVKSHQLLAVKDEGVRKVPAVFFGEKGVNRFIPGLITVLSDGGYNDEEILRYLFTEDDSLPGRPVDALHGHLAREVMRRAQGMAV</sequence>
<dbReference type="Pfam" id="PF21531">
    <property type="entry name" value="Rv2175c_wHTH"/>
    <property type="match status" value="1"/>
</dbReference>
<evidence type="ECO:0000259" key="1">
    <source>
        <dbReference type="Pfam" id="PF18367"/>
    </source>
</evidence>
<dbReference type="InterPro" id="IPR048576">
    <property type="entry name" value="Rv2175c_wHTH"/>
</dbReference>
<comment type="caution">
    <text evidence="3">The sequence shown here is derived from an EMBL/GenBank/DDBJ whole genome shotgun (WGS) entry which is preliminary data.</text>
</comment>
<evidence type="ECO:0000313" key="4">
    <source>
        <dbReference type="Proteomes" id="UP001139336"/>
    </source>
</evidence>
<feature type="domain" description="DNA-binding protein Rv2175c wHTH" evidence="2">
    <location>
        <begin position="9"/>
        <end position="62"/>
    </location>
</feature>
<keyword evidence="3" id="KW-0238">DNA-binding</keyword>
<dbReference type="GO" id="GO:0003677">
    <property type="term" value="F:DNA binding"/>
    <property type="evidence" value="ECO:0007669"/>
    <property type="project" value="UniProtKB-KW"/>
</dbReference>
<reference evidence="3" key="1">
    <citation type="submission" date="2022-01" db="EMBL/GenBank/DDBJ databases">
        <title>Corynebacterium sp. nov isolated from isolated from the feces of the greater white-fronted geese (Anser albifrons) at Poyang Lake, PR China.</title>
        <authorList>
            <person name="Liu Q."/>
        </authorList>
    </citation>
    <scope>NUCLEOTIDE SEQUENCE</scope>
    <source>
        <strain evidence="3">JCM 32435</strain>
    </source>
</reference>
<feature type="domain" description="Rv2175c C-terminal" evidence="1">
    <location>
        <begin position="71"/>
        <end position="123"/>
    </location>
</feature>
<evidence type="ECO:0000259" key="2">
    <source>
        <dbReference type="Pfam" id="PF21531"/>
    </source>
</evidence>
<gene>
    <name evidence="3" type="ORF">L1O03_03635</name>
</gene>
<dbReference type="RefSeq" id="WP_236118085.1">
    <property type="nucleotide sequence ID" value="NZ_JAKGSI010000002.1"/>
</dbReference>
<dbReference type="Pfam" id="PF18367">
    <property type="entry name" value="Rv2175c_C"/>
    <property type="match status" value="1"/>
</dbReference>
<name>A0A9X1QSM0_9CORY</name>
<dbReference type="EMBL" id="JAKGSI010000002">
    <property type="protein sequence ID" value="MCF4006270.1"/>
    <property type="molecule type" value="Genomic_DNA"/>
</dbReference>
<proteinExistence type="predicted"/>
<evidence type="ECO:0000313" key="3">
    <source>
        <dbReference type="EMBL" id="MCF4006270.1"/>
    </source>
</evidence>
<protein>
    <submittedName>
        <fullName evidence="3">DNA-binding protein</fullName>
    </submittedName>
</protein>